<accession>A0A4R5BXL2</accession>
<gene>
    <name evidence="2" type="ORF">E1293_05445</name>
</gene>
<comment type="caution">
    <text evidence="2">The sequence shown here is derived from an EMBL/GenBank/DDBJ whole genome shotgun (WGS) entry which is preliminary data.</text>
</comment>
<name>A0A4R5BXL2_9ACTN</name>
<dbReference type="AlphaFoldDB" id="A0A4R5BXL2"/>
<reference evidence="2 3" key="1">
    <citation type="submission" date="2019-03" db="EMBL/GenBank/DDBJ databases">
        <title>Draft genome sequences of novel Actinobacteria.</title>
        <authorList>
            <person name="Sahin N."/>
            <person name="Ay H."/>
            <person name="Saygin H."/>
        </authorList>
    </citation>
    <scope>NUCLEOTIDE SEQUENCE [LARGE SCALE GENOMIC DNA]</scope>
    <source>
        <strain evidence="2 3">DSM 45941</strain>
    </source>
</reference>
<dbReference type="Proteomes" id="UP000295578">
    <property type="component" value="Unassembled WGS sequence"/>
</dbReference>
<dbReference type="EMBL" id="SMKY01000014">
    <property type="protein sequence ID" value="TDD89104.1"/>
    <property type="molecule type" value="Genomic_DNA"/>
</dbReference>
<feature type="region of interest" description="Disordered" evidence="1">
    <location>
        <begin position="51"/>
        <end position="88"/>
    </location>
</feature>
<evidence type="ECO:0000313" key="3">
    <source>
        <dbReference type="Proteomes" id="UP000295578"/>
    </source>
</evidence>
<organism evidence="2 3">
    <name type="scientific">Actinomadura darangshiensis</name>
    <dbReference type="NCBI Taxonomy" id="705336"/>
    <lineage>
        <taxon>Bacteria</taxon>
        <taxon>Bacillati</taxon>
        <taxon>Actinomycetota</taxon>
        <taxon>Actinomycetes</taxon>
        <taxon>Streptosporangiales</taxon>
        <taxon>Thermomonosporaceae</taxon>
        <taxon>Actinomadura</taxon>
    </lineage>
</organism>
<feature type="compositionally biased region" description="Basic and acidic residues" evidence="1">
    <location>
        <begin position="54"/>
        <end position="72"/>
    </location>
</feature>
<proteinExistence type="predicted"/>
<protein>
    <submittedName>
        <fullName evidence="2">Uncharacterized protein</fullName>
    </submittedName>
</protein>
<sequence>MITPTPGYAAAPRRTLHAGPVKRCLTCRTPLDGGPVRFRCHPCGAPIMAADLDPEYHPADHSTGRPAGDRPGVDSNPVRTAPDGRHNP</sequence>
<evidence type="ECO:0000313" key="2">
    <source>
        <dbReference type="EMBL" id="TDD89104.1"/>
    </source>
</evidence>
<dbReference type="OrthoDB" id="3483757at2"/>
<keyword evidence="3" id="KW-1185">Reference proteome</keyword>
<dbReference type="RefSeq" id="WP_132194443.1">
    <property type="nucleotide sequence ID" value="NZ_SMKY01000014.1"/>
</dbReference>
<evidence type="ECO:0000256" key="1">
    <source>
        <dbReference type="SAM" id="MobiDB-lite"/>
    </source>
</evidence>